<keyword evidence="2 3" id="KW-0732">Signal</keyword>
<organism evidence="4">
    <name type="scientific">Mantoniella antarctica</name>
    <dbReference type="NCBI Taxonomy" id="81844"/>
    <lineage>
        <taxon>Eukaryota</taxon>
        <taxon>Viridiplantae</taxon>
        <taxon>Chlorophyta</taxon>
        <taxon>Mamiellophyceae</taxon>
        <taxon>Mamiellales</taxon>
        <taxon>Mamiellaceae</taxon>
        <taxon>Mantoniella</taxon>
    </lineage>
</organism>
<evidence type="ECO:0000256" key="2">
    <source>
        <dbReference type="ARBA" id="ARBA00022729"/>
    </source>
</evidence>
<feature type="chain" id="PRO_5030923784" description="Ice-binding protein" evidence="3">
    <location>
        <begin position="23"/>
        <end position="314"/>
    </location>
</feature>
<name>A0A7S0SR88_9CHLO</name>
<dbReference type="AlphaFoldDB" id="A0A7S0SR88"/>
<evidence type="ECO:0000313" key="4">
    <source>
        <dbReference type="EMBL" id="CAD8714476.1"/>
    </source>
</evidence>
<feature type="signal peptide" evidence="3">
    <location>
        <begin position="1"/>
        <end position="22"/>
    </location>
</feature>
<accession>A0A7S0SR88</accession>
<dbReference type="InterPro" id="IPR021884">
    <property type="entry name" value="Ice-bd_prot"/>
</dbReference>
<sequence length="314" mass="31946">MVSASSAAFGLVLFVLVSTASARRLDVNLQSAGNFAVLTKTGVSTVPSSEITGNVGVWPITYAAMTGFSVSLPITDALTSTQVKEGSLYGAGMPGKTESVLAKAISDMETAYTDAASRSPADFVNHESGRLGGKTLAPGLYKFTTAVGFDDDCTLMGSATDTWIFQIAEGMSINSDKKIILAGGALAKNVVWAVKGVSSFGARSHFEGIVLGATSATFVTDSSITGRVLVQTAVTLQKTTVTEPTSADEPVSVTETVSGATETISGATEPNSATGPISAEASAEVSAGVPIAEVPAVDAAAEVPRRAGSRRHGL</sequence>
<protein>
    <recommendedName>
        <fullName evidence="5">Ice-binding protein</fullName>
    </recommendedName>
</protein>
<reference evidence="4" key="1">
    <citation type="submission" date="2021-01" db="EMBL/GenBank/DDBJ databases">
        <authorList>
            <person name="Corre E."/>
            <person name="Pelletier E."/>
            <person name="Niang G."/>
            <person name="Scheremetjew M."/>
            <person name="Finn R."/>
            <person name="Kale V."/>
            <person name="Holt S."/>
            <person name="Cochrane G."/>
            <person name="Meng A."/>
            <person name="Brown T."/>
            <person name="Cohen L."/>
        </authorList>
    </citation>
    <scope>NUCLEOTIDE SEQUENCE</scope>
    <source>
        <strain evidence="4">SL-175</strain>
    </source>
</reference>
<dbReference type="EMBL" id="HBFC01026968">
    <property type="protein sequence ID" value="CAD8714476.1"/>
    <property type="molecule type" value="Transcribed_RNA"/>
</dbReference>
<comment type="similarity">
    <text evidence="1">Belongs to the ice-binding protein family.</text>
</comment>
<evidence type="ECO:0000256" key="1">
    <source>
        <dbReference type="ARBA" id="ARBA00005445"/>
    </source>
</evidence>
<evidence type="ECO:0000256" key="3">
    <source>
        <dbReference type="SAM" id="SignalP"/>
    </source>
</evidence>
<gene>
    <name evidence="4" type="ORF">MANT1106_LOCUS16304</name>
</gene>
<proteinExistence type="inferred from homology"/>
<evidence type="ECO:0008006" key="5">
    <source>
        <dbReference type="Google" id="ProtNLM"/>
    </source>
</evidence>
<dbReference type="Pfam" id="PF11999">
    <property type="entry name" value="Ice_binding"/>
    <property type="match status" value="1"/>
</dbReference>